<dbReference type="InterPro" id="IPR007497">
    <property type="entry name" value="SIMPL/DUF541"/>
</dbReference>
<dbReference type="KEGG" id="sus:Acid_1434"/>
<dbReference type="Gene3D" id="3.30.70.2970">
    <property type="entry name" value="Protein of unknown function (DUF541), domain 2"/>
    <property type="match status" value="1"/>
</dbReference>
<name>Q028X5_SOLUE</name>
<gene>
    <name evidence="2" type="ordered locus">Acid_1434</name>
</gene>
<protein>
    <recommendedName>
        <fullName evidence="3">Outer membrane protein</fullName>
    </recommendedName>
</protein>
<dbReference type="AlphaFoldDB" id="Q028X5"/>
<dbReference type="STRING" id="234267.Acid_1434"/>
<sequence precursor="true">MRMFSLILLCCAASFGQAIEGLSVSVTRTVTLPSDEAAFTVLASGPLDVTADQVLQLLQTAGLQNLSVAGTGLGQTYSYPEPSAVQVVYQINFTVSAAALKDAGKKLEALRLAPPQPLTGLQYTAIVNTGAATIESSRQTVLPQLLAEAQKKAQFLATSAGVKLGAIKGVSESSYGAYALLGNWISSPQAITSSVSNSGTGGTQYTFYATVTFSLAP</sequence>
<proteinExistence type="predicted"/>
<reference evidence="2" key="1">
    <citation type="submission" date="2006-10" db="EMBL/GenBank/DDBJ databases">
        <title>Complete sequence of Solibacter usitatus Ellin6076.</title>
        <authorList>
            <consortium name="US DOE Joint Genome Institute"/>
            <person name="Copeland A."/>
            <person name="Lucas S."/>
            <person name="Lapidus A."/>
            <person name="Barry K."/>
            <person name="Detter J.C."/>
            <person name="Glavina del Rio T."/>
            <person name="Hammon N."/>
            <person name="Israni S."/>
            <person name="Dalin E."/>
            <person name="Tice H."/>
            <person name="Pitluck S."/>
            <person name="Thompson L.S."/>
            <person name="Brettin T."/>
            <person name="Bruce D."/>
            <person name="Han C."/>
            <person name="Tapia R."/>
            <person name="Gilna P."/>
            <person name="Schmutz J."/>
            <person name="Larimer F."/>
            <person name="Land M."/>
            <person name="Hauser L."/>
            <person name="Kyrpides N."/>
            <person name="Mikhailova N."/>
            <person name="Janssen P.H."/>
            <person name="Kuske C.R."/>
            <person name="Richardson P."/>
        </authorList>
    </citation>
    <scope>NUCLEOTIDE SEQUENCE</scope>
    <source>
        <strain evidence="2">Ellin6076</strain>
    </source>
</reference>
<dbReference type="InParanoid" id="Q028X5"/>
<evidence type="ECO:0000313" key="2">
    <source>
        <dbReference type="EMBL" id="ABJ82427.1"/>
    </source>
</evidence>
<feature type="signal peptide" evidence="1">
    <location>
        <begin position="1"/>
        <end position="18"/>
    </location>
</feature>
<accession>Q028X5</accession>
<feature type="chain" id="PRO_5004163334" description="Outer membrane protein" evidence="1">
    <location>
        <begin position="19"/>
        <end position="217"/>
    </location>
</feature>
<organism evidence="2">
    <name type="scientific">Solibacter usitatus (strain Ellin6076)</name>
    <dbReference type="NCBI Taxonomy" id="234267"/>
    <lineage>
        <taxon>Bacteria</taxon>
        <taxon>Pseudomonadati</taxon>
        <taxon>Acidobacteriota</taxon>
        <taxon>Terriglobia</taxon>
        <taxon>Bryobacterales</taxon>
        <taxon>Solibacteraceae</taxon>
        <taxon>Candidatus Solibacter</taxon>
    </lineage>
</organism>
<evidence type="ECO:0008006" key="3">
    <source>
        <dbReference type="Google" id="ProtNLM"/>
    </source>
</evidence>
<dbReference type="EMBL" id="CP000473">
    <property type="protein sequence ID" value="ABJ82427.1"/>
    <property type="molecule type" value="Genomic_DNA"/>
</dbReference>
<dbReference type="eggNOG" id="COG2968">
    <property type="taxonomic scope" value="Bacteria"/>
</dbReference>
<keyword evidence="1" id="KW-0732">Signal</keyword>
<dbReference type="Gene3D" id="3.30.110.170">
    <property type="entry name" value="Protein of unknown function (DUF541), domain 1"/>
    <property type="match status" value="1"/>
</dbReference>
<evidence type="ECO:0000256" key="1">
    <source>
        <dbReference type="SAM" id="SignalP"/>
    </source>
</evidence>
<dbReference type="Pfam" id="PF04402">
    <property type="entry name" value="SIMPL"/>
    <property type="match status" value="1"/>
</dbReference>
<dbReference type="HOGENOM" id="CLU_1271585_0_0_0"/>